<organism evidence="3">
    <name type="scientific">Tanacetum cinerariifolium</name>
    <name type="common">Dalmatian daisy</name>
    <name type="synonym">Chrysanthemum cinerariifolium</name>
    <dbReference type="NCBI Taxonomy" id="118510"/>
    <lineage>
        <taxon>Eukaryota</taxon>
        <taxon>Viridiplantae</taxon>
        <taxon>Streptophyta</taxon>
        <taxon>Embryophyta</taxon>
        <taxon>Tracheophyta</taxon>
        <taxon>Spermatophyta</taxon>
        <taxon>Magnoliopsida</taxon>
        <taxon>eudicotyledons</taxon>
        <taxon>Gunneridae</taxon>
        <taxon>Pentapetalae</taxon>
        <taxon>asterids</taxon>
        <taxon>campanulids</taxon>
        <taxon>Asterales</taxon>
        <taxon>Asteraceae</taxon>
        <taxon>Asteroideae</taxon>
        <taxon>Anthemideae</taxon>
        <taxon>Anthemidinae</taxon>
        <taxon>Tanacetum</taxon>
    </lineage>
</organism>
<feature type="region of interest" description="Disordered" evidence="2">
    <location>
        <begin position="44"/>
        <end position="73"/>
    </location>
</feature>
<evidence type="ECO:0000256" key="1">
    <source>
        <dbReference type="SAM" id="Coils"/>
    </source>
</evidence>
<dbReference type="EMBL" id="BKCJ011236505">
    <property type="protein sequence ID" value="GFD08179.1"/>
    <property type="molecule type" value="Genomic_DNA"/>
</dbReference>
<reference evidence="3" key="1">
    <citation type="journal article" date="2019" name="Sci. Rep.">
        <title>Draft genome of Tanacetum cinerariifolium, the natural source of mosquito coil.</title>
        <authorList>
            <person name="Yamashiro T."/>
            <person name="Shiraishi A."/>
            <person name="Satake H."/>
            <person name="Nakayama K."/>
        </authorList>
    </citation>
    <scope>NUCLEOTIDE SEQUENCE</scope>
</reference>
<feature type="non-terminal residue" evidence="3">
    <location>
        <position position="1"/>
    </location>
</feature>
<gene>
    <name evidence="3" type="ORF">Tci_880148</name>
</gene>
<evidence type="ECO:0000313" key="3">
    <source>
        <dbReference type="EMBL" id="GFD08179.1"/>
    </source>
</evidence>
<keyword evidence="1" id="KW-0175">Coiled coil</keyword>
<feature type="compositionally biased region" description="Basic and acidic residues" evidence="2">
    <location>
        <begin position="46"/>
        <end position="73"/>
    </location>
</feature>
<feature type="coiled-coil region" evidence="1">
    <location>
        <begin position="3"/>
        <end position="30"/>
    </location>
</feature>
<evidence type="ECO:0000256" key="2">
    <source>
        <dbReference type="SAM" id="MobiDB-lite"/>
    </source>
</evidence>
<accession>A0A699TFQ0</accession>
<protein>
    <submittedName>
        <fullName evidence="3">Uncharacterized protein</fullName>
    </submittedName>
</protein>
<sequence>YDKVAQALEIQKLKRRVKKLEKRNKGRMIAEMDKDDAVVLMDDKEEDKKVENAKVDESAQDQGRKAESHDEIYETDMDHANKVLSMQEDELLKYKKW</sequence>
<name>A0A699TFQ0_TANCI</name>
<proteinExistence type="predicted"/>
<comment type="caution">
    <text evidence="3">The sequence shown here is derived from an EMBL/GenBank/DDBJ whole genome shotgun (WGS) entry which is preliminary data.</text>
</comment>
<dbReference type="AlphaFoldDB" id="A0A699TFQ0"/>